<evidence type="ECO:0000256" key="4">
    <source>
        <dbReference type="ARBA" id="ARBA00023172"/>
    </source>
</evidence>
<dbReference type="CDD" id="cd03768">
    <property type="entry name" value="SR_ResInv"/>
    <property type="match status" value="1"/>
</dbReference>
<comment type="caution">
    <text evidence="8">The sequence shown here is derived from an EMBL/GenBank/DDBJ whole genome shotgun (WGS) entry which is preliminary data.</text>
</comment>
<evidence type="ECO:0000259" key="7">
    <source>
        <dbReference type="PROSITE" id="PS51736"/>
    </source>
</evidence>
<dbReference type="PROSITE" id="PS51736">
    <property type="entry name" value="RECOMBINASES_3"/>
    <property type="match status" value="1"/>
</dbReference>
<evidence type="ECO:0000256" key="3">
    <source>
        <dbReference type="ARBA" id="ARBA00023125"/>
    </source>
</evidence>
<dbReference type="InterPro" id="IPR009057">
    <property type="entry name" value="Homeodomain-like_sf"/>
</dbReference>
<keyword evidence="9" id="KW-1185">Reference proteome</keyword>
<evidence type="ECO:0000256" key="5">
    <source>
        <dbReference type="PIRSR" id="PIRSR606118-50"/>
    </source>
</evidence>
<dbReference type="InterPro" id="IPR006119">
    <property type="entry name" value="Resolv_N"/>
</dbReference>
<dbReference type="SUPFAM" id="SSF46689">
    <property type="entry name" value="Homeodomain-like"/>
    <property type="match status" value="1"/>
</dbReference>
<evidence type="ECO:0000313" key="9">
    <source>
        <dbReference type="Proteomes" id="UP000052268"/>
    </source>
</evidence>
<dbReference type="SUPFAM" id="SSF53041">
    <property type="entry name" value="Resolvase-like"/>
    <property type="match status" value="1"/>
</dbReference>
<dbReference type="EMBL" id="JACU01000017">
    <property type="protein sequence ID" value="KMS50593.1"/>
    <property type="molecule type" value="Genomic_DNA"/>
</dbReference>
<dbReference type="Pfam" id="PF00239">
    <property type="entry name" value="Resolvase"/>
    <property type="match status" value="1"/>
</dbReference>
<dbReference type="Gene3D" id="3.40.50.1390">
    <property type="entry name" value="Resolvase, N-terminal catalytic domain"/>
    <property type="match status" value="1"/>
</dbReference>
<dbReference type="InterPro" id="IPR050639">
    <property type="entry name" value="SSR_resolvase"/>
</dbReference>
<evidence type="ECO:0000256" key="6">
    <source>
        <dbReference type="PROSITE-ProRule" id="PRU10137"/>
    </source>
</evidence>
<gene>
    <name evidence="8" type="ORF">V474_06635</name>
</gene>
<dbReference type="InterPro" id="IPR036162">
    <property type="entry name" value="Resolvase-like_N_sf"/>
</dbReference>
<dbReference type="PANTHER" id="PTHR30461">
    <property type="entry name" value="DNA-INVERTASE FROM LAMBDOID PROPHAGE"/>
    <property type="match status" value="1"/>
</dbReference>
<dbReference type="Proteomes" id="UP000052268">
    <property type="component" value="Unassembled WGS sequence"/>
</dbReference>
<dbReference type="PROSITE" id="PS00397">
    <property type="entry name" value="RECOMBINASES_1"/>
    <property type="match status" value="1"/>
</dbReference>
<accession>A0A0J7XHH3</accession>
<feature type="active site" description="O-(5'-phospho-DNA)-serine intermediate" evidence="5 6">
    <location>
        <position position="14"/>
    </location>
</feature>
<dbReference type="Gene3D" id="1.10.10.60">
    <property type="entry name" value="Homeodomain-like"/>
    <property type="match status" value="1"/>
</dbReference>
<comment type="similarity">
    <text evidence="1">Belongs to the site-specific recombinase resolvase family.</text>
</comment>
<keyword evidence="2" id="KW-0229">DNA integration</keyword>
<reference evidence="8 9" key="1">
    <citation type="journal article" date="2015" name="G3 (Bethesda)">
        <title>Insights into Ongoing Evolution of the Hexachlorocyclohexane Catabolic Pathway from Comparative Genomics of Ten Sphingomonadaceae Strains.</title>
        <authorList>
            <person name="Pearce S.L."/>
            <person name="Oakeshott J.G."/>
            <person name="Pandey G."/>
        </authorList>
    </citation>
    <scope>NUCLEOTIDE SEQUENCE [LARGE SCALE GENOMIC DNA]</scope>
    <source>
        <strain evidence="8 9">LL02</strain>
    </source>
</reference>
<proteinExistence type="inferred from homology"/>
<organism evidence="8 9">
    <name type="scientific">Novosphingobium barchaimii LL02</name>
    <dbReference type="NCBI Taxonomy" id="1114963"/>
    <lineage>
        <taxon>Bacteria</taxon>
        <taxon>Pseudomonadati</taxon>
        <taxon>Pseudomonadota</taxon>
        <taxon>Alphaproteobacteria</taxon>
        <taxon>Sphingomonadales</taxon>
        <taxon>Sphingomonadaceae</taxon>
        <taxon>Novosphingobium</taxon>
    </lineage>
</organism>
<feature type="domain" description="Resolvase/invertase-type recombinase catalytic" evidence="7">
    <location>
        <begin position="6"/>
        <end position="140"/>
    </location>
</feature>
<evidence type="ECO:0000313" key="8">
    <source>
        <dbReference type="EMBL" id="KMS50593.1"/>
    </source>
</evidence>
<dbReference type="PANTHER" id="PTHR30461:SF26">
    <property type="entry name" value="RESOLVASE HOMOLOG YNEB"/>
    <property type="match status" value="1"/>
</dbReference>
<protein>
    <submittedName>
        <fullName evidence="8">Recombinase</fullName>
    </submittedName>
</protein>
<dbReference type="InterPro" id="IPR006118">
    <property type="entry name" value="Recombinase_CS"/>
</dbReference>
<dbReference type="AlphaFoldDB" id="A0A0J7XHH3"/>
<evidence type="ECO:0000256" key="1">
    <source>
        <dbReference type="ARBA" id="ARBA00009913"/>
    </source>
</evidence>
<evidence type="ECO:0000256" key="2">
    <source>
        <dbReference type="ARBA" id="ARBA00022908"/>
    </source>
</evidence>
<dbReference type="SMART" id="SM00857">
    <property type="entry name" value="Resolvase"/>
    <property type="match status" value="1"/>
</dbReference>
<dbReference type="GO" id="GO:0015074">
    <property type="term" value="P:DNA integration"/>
    <property type="evidence" value="ECO:0007669"/>
    <property type="project" value="UniProtKB-KW"/>
</dbReference>
<keyword evidence="4" id="KW-0233">DNA recombination</keyword>
<dbReference type="GO" id="GO:0000150">
    <property type="term" value="F:DNA strand exchange activity"/>
    <property type="evidence" value="ECO:0007669"/>
    <property type="project" value="InterPro"/>
</dbReference>
<dbReference type="PATRIC" id="fig|1114963.3.peg.4979"/>
<keyword evidence="3" id="KW-0238">DNA-binding</keyword>
<dbReference type="GO" id="GO:0003677">
    <property type="term" value="F:DNA binding"/>
    <property type="evidence" value="ECO:0007669"/>
    <property type="project" value="UniProtKB-KW"/>
</dbReference>
<dbReference type="PROSITE" id="PS51257">
    <property type="entry name" value="PROKAR_LIPOPROTEIN"/>
    <property type="match status" value="1"/>
</dbReference>
<sequence length="192" mass="20834">MHNGRMIYGYARVSSNGQDLTQQVAQLLAAGCVKVYQEKASAASAERPKLKRAIGALDAGDVLMVTATDRLARNTRDLLNILHAVKEAGAGFRSIAEPMVDTTSQFAEVVIAVLGIAASWERQRIVERTAAGRDQAKARGVKFGRRAALTPHQQAEALQRLARGDTQRTIAALLGVDQATISRLSRRQEERS</sequence>
<name>A0A0J7XHH3_9SPHN</name>
<dbReference type="CDD" id="cd00569">
    <property type="entry name" value="HTH_Hin_like"/>
    <property type="match status" value="1"/>
</dbReference>